<dbReference type="InterPro" id="IPR018086">
    <property type="entry name" value="NADH_UbQ_OxRdtase_su1_CS"/>
</dbReference>
<comment type="similarity">
    <text evidence="3 12">Belongs to the complex I subunit 1 family.</text>
</comment>
<keyword evidence="9 13" id="KW-0830">Ubiquinone</keyword>
<name>A0A346RG90_9COLE</name>
<evidence type="ECO:0000256" key="2">
    <source>
        <dbReference type="ARBA" id="ARBA00004448"/>
    </source>
</evidence>
<accession>A0A346RG90</accession>
<keyword evidence="6 12" id="KW-0812">Transmembrane</keyword>
<keyword evidence="12" id="KW-0520">NAD</keyword>
<evidence type="ECO:0000256" key="3">
    <source>
        <dbReference type="ARBA" id="ARBA00010535"/>
    </source>
</evidence>
<comment type="function">
    <text evidence="1">Core subunit of the mitochondrial membrane respiratory chain NADH dehydrogenase (Complex I) that is believed to belong to the minimal assembly required for catalysis. Complex I functions in the transfer of electrons from NADH to the respiratory chain. The immediate electron acceptor for the enzyme is believed to be ubiquinone.</text>
</comment>
<feature type="transmembrane region" description="Helical" evidence="14">
    <location>
        <begin position="229"/>
        <end position="251"/>
    </location>
</feature>
<feature type="transmembrane region" description="Helical" evidence="14">
    <location>
        <begin position="146"/>
        <end position="167"/>
    </location>
</feature>
<evidence type="ECO:0000313" key="15">
    <source>
        <dbReference type="EMBL" id="AXS65087.1"/>
    </source>
</evidence>
<evidence type="ECO:0000256" key="5">
    <source>
        <dbReference type="ARBA" id="ARBA00022448"/>
    </source>
</evidence>
<keyword evidence="5" id="KW-0813">Transport</keyword>
<evidence type="ECO:0000256" key="4">
    <source>
        <dbReference type="ARBA" id="ARBA00021009"/>
    </source>
</evidence>
<proteinExistence type="inferred from homology"/>
<feature type="transmembrane region" description="Helical" evidence="14">
    <location>
        <begin position="173"/>
        <end position="195"/>
    </location>
</feature>
<keyword evidence="7" id="KW-0999">Mitochondrion inner membrane</keyword>
<evidence type="ECO:0000256" key="13">
    <source>
        <dbReference type="RuleBase" id="RU000473"/>
    </source>
</evidence>
<dbReference type="HAMAP" id="MF_01350">
    <property type="entry name" value="NDH1_NuoH"/>
    <property type="match status" value="1"/>
</dbReference>
<feature type="transmembrane region" description="Helical" evidence="14">
    <location>
        <begin position="76"/>
        <end position="99"/>
    </location>
</feature>
<evidence type="ECO:0000256" key="12">
    <source>
        <dbReference type="RuleBase" id="RU000471"/>
    </source>
</evidence>
<comment type="subcellular location">
    <subcellularLocation>
        <location evidence="2 12">Mitochondrion inner membrane</location>
        <topology evidence="2 12">Multi-pass membrane protein</topology>
    </subcellularLocation>
</comment>
<evidence type="ECO:0000256" key="6">
    <source>
        <dbReference type="ARBA" id="ARBA00022692"/>
    </source>
</evidence>
<dbReference type="InterPro" id="IPR001694">
    <property type="entry name" value="NADH_UbQ_OxRdtase_su1/FPO"/>
</dbReference>
<dbReference type="GO" id="GO:0008137">
    <property type="term" value="F:NADH dehydrogenase (ubiquinone) activity"/>
    <property type="evidence" value="ECO:0007669"/>
    <property type="project" value="UniProtKB-EC"/>
</dbReference>
<gene>
    <name evidence="15" type="primary">nad1</name>
</gene>
<organism evidence="15">
    <name type="scientific">Elateroidea sp. 2 KM-2017</name>
    <dbReference type="NCBI Taxonomy" id="2219425"/>
    <lineage>
        <taxon>Eukaryota</taxon>
        <taxon>Metazoa</taxon>
        <taxon>Ecdysozoa</taxon>
        <taxon>Arthropoda</taxon>
        <taxon>Hexapoda</taxon>
        <taxon>Insecta</taxon>
        <taxon>Pterygota</taxon>
        <taxon>Neoptera</taxon>
        <taxon>Endopterygota</taxon>
        <taxon>Coleoptera</taxon>
        <taxon>Polyphaga</taxon>
        <taxon>Elateriformia</taxon>
        <taxon>Elateroidea</taxon>
    </lineage>
</organism>
<evidence type="ECO:0000256" key="8">
    <source>
        <dbReference type="ARBA" id="ARBA00022989"/>
    </source>
</evidence>
<dbReference type="PROSITE" id="PS00668">
    <property type="entry name" value="COMPLEX1_ND1_2"/>
    <property type="match status" value="1"/>
</dbReference>
<evidence type="ECO:0000256" key="9">
    <source>
        <dbReference type="ARBA" id="ARBA00023075"/>
    </source>
</evidence>
<comment type="catalytic activity">
    <reaction evidence="13">
        <text>a ubiquinone + NADH + 5 H(+)(in) = a ubiquinol + NAD(+) + 4 H(+)(out)</text>
        <dbReference type="Rhea" id="RHEA:29091"/>
        <dbReference type="Rhea" id="RHEA-COMP:9565"/>
        <dbReference type="Rhea" id="RHEA-COMP:9566"/>
        <dbReference type="ChEBI" id="CHEBI:15378"/>
        <dbReference type="ChEBI" id="CHEBI:16389"/>
        <dbReference type="ChEBI" id="CHEBI:17976"/>
        <dbReference type="ChEBI" id="CHEBI:57540"/>
        <dbReference type="ChEBI" id="CHEBI:57945"/>
        <dbReference type="EC" id="7.1.1.2"/>
    </reaction>
</comment>
<evidence type="ECO:0000256" key="11">
    <source>
        <dbReference type="ARBA" id="ARBA00023136"/>
    </source>
</evidence>
<dbReference type="GO" id="GO:0003954">
    <property type="term" value="F:NADH dehydrogenase activity"/>
    <property type="evidence" value="ECO:0007669"/>
    <property type="project" value="TreeGrafter"/>
</dbReference>
<feature type="transmembrane region" description="Helical" evidence="14">
    <location>
        <begin position="105"/>
        <end position="125"/>
    </location>
</feature>
<dbReference type="GO" id="GO:0009060">
    <property type="term" value="P:aerobic respiration"/>
    <property type="evidence" value="ECO:0007669"/>
    <property type="project" value="TreeGrafter"/>
</dbReference>
<evidence type="ECO:0000256" key="7">
    <source>
        <dbReference type="ARBA" id="ARBA00022792"/>
    </source>
</evidence>
<keyword evidence="11 14" id="KW-0472">Membrane</keyword>
<feature type="transmembrane region" description="Helical" evidence="14">
    <location>
        <begin position="298"/>
        <end position="315"/>
    </location>
</feature>
<keyword evidence="8 14" id="KW-1133">Transmembrane helix</keyword>
<evidence type="ECO:0000256" key="1">
    <source>
        <dbReference type="ARBA" id="ARBA00003257"/>
    </source>
</evidence>
<dbReference type="AlphaFoldDB" id="A0A346RG90"/>
<geneLocation type="mitochondrion" evidence="15"/>
<dbReference type="PANTHER" id="PTHR11432:SF3">
    <property type="entry name" value="NADH-UBIQUINONE OXIDOREDUCTASE CHAIN 1"/>
    <property type="match status" value="1"/>
</dbReference>
<evidence type="ECO:0000256" key="10">
    <source>
        <dbReference type="ARBA" id="ARBA00023128"/>
    </source>
</evidence>
<dbReference type="EMBL" id="MG193356">
    <property type="protein sequence ID" value="AXS65087.1"/>
    <property type="molecule type" value="Genomic_DNA"/>
</dbReference>
<sequence>MFMMDYFSVIIVYLVMIIFVLVGVSFFVLMERKVLGYVHVRKGPNKVGYLGIIQSFSDFIKLISKEGIYPLMSNKFMYSIFPMINFSFSLFIWVVIPLFSGLMNFSLGVLFIFCCSSMVVYTVIISGWSSNSNYSLIGCLRGVAQLVSYEVSFFLVLMSFLVFMSSLSLIDFYSFQSCVWFCFFSLPLMFVWYFCMLAETSRVPFDFAECESELVSGFNVEYSGLGFTYIFLGEYIMIVFMSMLFGIVFLGADFLNFFFFLLVVFTSFSLILVRGVLPRFRYDVLMKLCWQSFLPVSLNYLFFFFGLKIIFFVSLC</sequence>
<evidence type="ECO:0000256" key="14">
    <source>
        <dbReference type="SAM" id="Phobius"/>
    </source>
</evidence>
<protein>
    <recommendedName>
        <fullName evidence="4 13">NADH-ubiquinone oxidoreductase chain 1</fullName>
        <ecNumber evidence="13">7.1.1.2</ecNumber>
    </recommendedName>
</protein>
<keyword evidence="10 13" id="KW-0496">Mitochondrion</keyword>
<dbReference type="Pfam" id="PF00146">
    <property type="entry name" value="NADHdh"/>
    <property type="match status" value="1"/>
</dbReference>
<reference evidence="15" key="1">
    <citation type="journal article" date="2018" name="J. ISSAAS">
        <title>The contribution of mitochondrial metagenomics to large-scale data mining and phylogenetic analysis of Coleoptera.</title>
        <authorList>
            <person name="Miller K."/>
            <person name="Linard B."/>
            <person name="Motyka M."/>
            <person name="Bocek M."/>
            <person name="Vogler A.P."/>
        </authorList>
    </citation>
    <scope>NUCLEOTIDE SEQUENCE</scope>
</reference>
<feature type="transmembrane region" description="Helical" evidence="14">
    <location>
        <begin position="257"/>
        <end position="277"/>
    </location>
</feature>
<dbReference type="GO" id="GO:0005743">
    <property type="term" value="C:mitochondrial inner membrane"/>
    <property type="evidence" value="ECO:0007669"/>
    <property type="project" value="UniProtKB-SubCell"/>
</dbReference>
<dbReference type="PANTHER" id="PTHR11432">
    <property type="entry name" value="NADH DEHYDROGENASE SUBUNIT 1"/>
    <property type="match status" value="1"/>
</dbReference>
<feature type="transmembrane region" description="Helical" evidence="14">
    <location>
        <begin position="6"/>
        <end position="29"/>
    </location>
</feature>
<dbReference type="EC" id="7.1.1.2" evidence="13"/>